<feature type="domain" description="THAP4-like heme-binding" evidence="1">
    <location>
        <begin position="11"/>
        <end position="186"/>
    </location>
</feature>
<dbReference type="Gene3D" id="2.40.128.20">
    <property type="match status" value="1"/>
</dbReference>
<dbReference type="SUPFAM" id="SSF50814">
    <property type="entry name" value="Lipocalins"/>
    <property type="match status" value="1"/>
</dbReference>
<dbReference type="Proteomes" id="UP000006048">
    <property type="component" value="Chromosome"/>
</dbReference>
<dbReference type="InterPro" id="IPR014878">
    <property type="entry name" value="THAP4-like_heme-bd"/>
</dbReference>
<dbReference type="KEGG" id="tpx:Turpa_1168"/>
<evidence type="ECO:0000313" key="2">
    <source>
        <dbReference type="EMBL" id="AFM11816.1"/>
    </source>
</evidence>
<dbReference type="STRING" id="869212.Turpa_1168"/>
<evidence type="ECO:0000259" key="1">
    <source>
        <dbReference type="Pfam" id="PF08768"/>
    </source>
</evidence>
<dbReference type="AlphaFoldDB" id="I4B3F9"/>
<reference evidence="2 3" key="1">
    <citation type="submission" date="2012-06" db="EMBL/GenBank/DDBJ databases">
        <title>The complete chromosome of genome of Turneriella parva DSM 21527.</title>
        <authorList>
            <consortium name="US DOE Joint Genome Institute (JGI-PGF)"/>
            <person name="Lucas S."/>
            <person name="Han J."/>
            <person name="Lapidus A."/>
            <person name="Bruce D."/>
            <person name="Goodwin L."/>
            <person name="Pitluck S."/>
            <person name="Peters L."/>
            <person name="Kyrpides N."/>
            <person name="Mavromatis K."/>
            <person name="Ivanova N."/>
            <person name="Mikhailova N."/>
            <person name="Chertkov O."/>
            <person name="Detter J.C."/>
            <person name="Tapia R."/>
            <person name="Han C."/>
            <person name="Land M."/>
            <person name="Hauser L."/>
            <person name="Markowitz V."/>
            <person name="Cheng J.-F."/>
            <person name="Hugenholtz P."/>
            <person name="Woyke T."/>
            <person name="Wu D."/>
            <person name="Gronow S."/>
            <person name="Wellnitz S."/>
            <person name="Brambilla E."/>
            <person name="Klenk H.-P."/>
            <person name="Eisen J.A."/>
        </authorList>
    </citation>
    <scope>NUCLEOTIDE SEQUENCE [LARGE SCALE GENOMIC DNA]</scope>
    <source>
        <strain evidence="3">ATCC BAA-1111 / DSM 21527 / NCTC 11395 / H</strain>
    </source>
</reference>
<dbReference type="HOGENOM" id="CLU_087846_0_0_12"/>
<sequence length="187" mass="20514">MAESNDKEFFGPLYPLIGVWQGDNGMDVSPEPDGEEMSPYFETITIAPVGDATNAEEQTLVCVSYTQVVSRKSTGQVFHHQIGYFYFEKKTGEVLYSLTIPRAVSVLAKGKATVSGSKTEISVHADAADKNYGILESSFMSAKASTRAFDMKLNVDGDTMSYSMTTSVDIYGKKSFAHTDENSLKRK</sequence>
<name>I4B3F9_TURPD</name>
<dbReference type="EMBL" id="CP002959">
    <property type="protein sequence ID" value="AFM11816.1"/>
    <property type="molecule type" value="Genomic_DNA"/>
</dbReference>
<organism evidence="2 3">
    <name type="scientific">Turneriella parva (strain ATCC BAA-1111 / DSM 21527 / NCTC 11395 / H)</name>
    <name type="common">Leptospira parva</name>
    <dbReference type="NCBI Taxonomy" id="869212"/>
    <lineage>
        <taxon>Bacteria</taxon>
        <taxon>Pseudomonadati</taxon>
        <taxon>Spirochaetota</taxon>
        <taxon>Spirochaetia</taxon>
        <taxon>Leptospirales</taxon>
        <taxon>Leptospiraceae</taxon>
        <taxon>Turneriella</taxon>
    </lineage>
</organism>
<gene>
    <name evidence="2" type="ordered locus">Turpa_1168</name>
</gene>
<evidence type="ECO:0000313" key="3">
    <source>
        <dbReference type="Proteomes" id="UP000006048"/>
    </source>
</evidence>
<dbReference type="InterPro" id="IPR012674">
    <property type="entry name" value="Calycin"/>
</dbReference>
<dbReference type="Pfam" id="PF08768">
    <property type="entry name" value="THAP4_heme-bd"/>
    <property type="match status" value="1"/>
</dbReference>
<dbReference type="RefSeq" id="WP_014802332.1">
    <property type="nucleotide sequence ID" value="NC_018020.1"/>
</dbReference>
<proteinExistence type="predicted"/>
<keyword evidence="3" id="KW-1185">Reference proteome</keyword>
<accession>I4B3F9</accession>
<dbReference type="OrthoDB" id="9784808at2"/>
<protein>
    <recommendedName>
        <fullName evidence="1">THAP4-like heme-binding domain-containing protein</fullName>
    </recommendedName>
</protein>